<accession>A0A7C2JZ11</accession>
<proteinExistence type="predicted"/>
<dbReference type="Pfam" id="PF13267">
    <property type="entry name" value="DUF4058"/>
    <property type="match status" value="1"/>
</dbReference>
<reference evidence="1" key="1">
    <citation type="journal article" date="2020" name="mSystems">
        <title>Genome- and Community-Level Interaction Insights into Carbon Utilization and Element Cycling Functions of Hydrothermarchaeota in Hydrothermal Sediment.</title>
        <authorList>
            <person name="Zhou Z."/>
            <person name="Liu Y."/>
            <person name="Xu W."/>
            <person name="Pan J."/>
            <person name="Luo Z.H."/>
            <person name="Li M."/>
        </authorList>
    </citation>
    <scope>NUCLEOTIDE SEQUENCE [LARGE SCALE GENOMIC DNA]</scope>
    <source>
        <strain evidence="1">SpSt-339</strain>
    </source>
</reference>
<dbReference type="AlphaFoldDB" id="A0A7C2JZ11"/>
<evidence type="ECO:0000313" key="1">
    <source>
        <dbReference type="EMBL" id="HEN14819.1"/>
    </source>
</evidence>
<sequence length="245" mass="26365">MPLLDHFRPPLSQQRHWESFHTTWASAIADALNDDWLPAGYFAEEQVTAGGRVEIDVATFAAAETPAAGEAGSGRAAVLLQSPRAWTVPEPTLVLPLVRLEEFAVRIYQAEGGPTLVAAIELVSPANKDRPESRRAFAAKCAAYLHSGISLAVIDAVTSRTADLHGDLLRLLHPETPAAAASPLFAAAYRAAQREGEPVVECWRESLAVGDTMPRLPLFIDAATAVPLDLESTYAAAVERRRLVP</sequence>
<dbReference type="InterPro" id="IPR025132">
    <property type="entry name" value="DUF4058"/>
</dbReference>
<comment type="caution">
    <text evidence="1">The sequence shown here is derived from an EMBL/GenBank/DDBJ whole genome shotgun (WGS) entry which is preliminary data.</text>
</comment>
<organism evidence="1">
    <name type="scientific">Schlesneria paludicola</name>
    <dbReference type="NCBI Taxonomy" id="360056"/>
    <lineage>
        <taxon>Bacteria</taxon>
        <taxon>Pseudomonadati</taxon>
        <taxon>Planctomycetota</taxon>
        <taxon>Planctomycetia</taxon>
        <taxon>Planctomycetales</taxon>
        <taxon>Planctomycetaceae</taxon>
        <taxon>Schlesneria</taxon>
    </lineage>
</organism>
<protein>
    <submittedName>
        <fullName evidence="1">DUF4058 family protein</fullName>
    </submittedName>
</protein>
<gene>
    <name evidence="1" type="ORF">ENQ76_05030</name>
</gene>
<dbReference type="EMBL" id="DSOK01000150">
    <property type="protein sequence ID" value="HEN14819.1"/>
    <property type="molecule type" value="Genomic_DNA"/>
</dbReference>
<name>A0A7C2JZ11_9PLAN</name>